<dbReference type="CDD" id="cd10545">
    <property type="entry name" value="SET_AtSUVH-like"/>
    <property type="match status" value="1"/>
</dbReference>
<dbReference type="Pfam" id="PF02182">
    <property type="entry name" value="SAD_SRA"/>
    <property type="match status" value="1"/>
</dbReference>
<keyword evidence="6" id="KW-0156">Chromatin regulator</keyword>
<comment type="subcellular location">
    <subcellularLocation>
        <location evidence="1">Chromosome</location>
        <location evidence="1">Centromere</location>
    </subcellularLocation>
    <subcellularLocation>
        <location evidence="9">Nucleus</location>
    </subcellularLocation>
</comment>
<dbReference type="InterPro" id="IPR003105">
    <property type="entry name" value="SRA_YDG"/>
</dbReference>
<dbReference type="GO" id="GO:0042054">
    <property type="term" value="F:histone methyltransferase activity"/>
    <property type="evidence" value="ECO:0007669"/>
    <property type="project" value="InterPro"/>
</dbReference>
<evidence type="ECO:0000313" key="14">
    <source>
        <dbReference type="EMBL" id="RYQ81059.1"/>
    </source>
</evidence>
<evidence type="ECO:0000313" key="15">
    <source>
        <dbReference type="Proteomes" id="UP000289738"/>
    </source>
</evidence>
<dbReference type="InterPro" id="IPR025794">
    <property type="entry name" value="H3-K9-MeTrfase_plant"/>
</dbReference>
<name>A0A444WUI0_ARAHY</name>
<dbReference type="AlphaFoldDB" id="A0A444WUI0"/>
<feature type="domain" description="YDG" evidence="13">
    <location>
        <begin position="483"/>
        <end position="626"/>
    </location>
</feature>
<evidence type="ECO:0000256" key="9">
    <source>
        <dbReference type="PROSITE-ProRule" id="PRU00358"/>
    </source>
</evidence>
<dbReference type="SUPFAM" id="SSF88697">
    <property type="entry name" value="PUA domain-like"/>
    <property type="match status" value="1"/>
</dbReference>
<dbReference type="Gene3D" id="2.30.280.10">
    <property type="entry name" value="SRA-YDG"/>
    <property type="match status" value="1"/>
</dbReference>
<organism evidence="14 15">
    <name type="scientific">Arachis hypogaea</name>
    <name type="common">Peanut</name>
    <dbReference type="NCBI Taxonomy" id="3818"/>
    <lineage>
        <taxon>Eukaryota</taxon>
        <taxon>Viridiplantae</taxon>
        <taxon>Streptophyta</taxon>
        <taxon>Embryophyta</taxon>
        <taxon>Tracheophyta</taxon>
        <taxon>Spermatophyta</taxon>
        <taxon>Magnoliopsida</taxon>
        <taxon>eudicotyledons</taxon>
        <taxon>Gunneridae</taxon>
        <taxon>Pentapetalae</taxon>
        <taxon>rosids</taxon>
        <taxon>fabids</taxon>
        <taxon>Fabales</taxon>
        <taxon>Fabaceae</taxon>
        <taxon>Papilionoideae</taxon>
        <taxon>50 kb inversion clade</taxon>
        <taxon>dalbergioids sensu lato</taxon>
        <taxon>Dalbergieae</taxon>
        <taxon>Pterocarpus clade</taxon>
        <taxon>Arachis</taxon>
    </lineage>
</organism>
<keyword evidence="8" id="KW-0137">Centromere</keyword>
<dbReference type="SMR" id="A0A444WUI0"/>
<feature type="domain" description="Pre-SET" evidence="11">
    <location>
        <begin position="695"/>
        <end position="754"/>
    </location>
</feature>
<dbReference type="InterPro" id="IPR001214">
    <property type="entry name" value="SET_dom"/>
</dbReference>
<keyword evidence="2" id="KW-0158">Chromosome</keyword>
<proteinExistence type="predicted"/>
<keyword evidence="4" id="KW-0808">Transferase</keyword>
<dbReference type="InterPro" id="IPR003616">
    <property type="entry name" value="Post-SET_dom"/>
</dbReference>
<dbReference type="SMART" id="SM00468">
    <property type="entry name" value="PreSET"/>
    <property type="match status" value="1"/>
</dbReference>
<comment type="caution">
    <text evidence="14">The sequence shown here is derived from an EMBL/GenBank/DDBJ whole genome shotgun (WGS) entry which is preliminary data.</text>
</comment>
<dbReference type="GO" id="GO:0000775">
    <property type="term" value="C:chromosome, centromeric region"/>
    <property type="evidence" value="ECO:0007669"/>
    <property type="project" value="UniProtKB-SubCell"/>
</dbReference>
<dbReference type="SUPFAM" id="SSF82199">
    <property type="entry name" value="SET domain"/>
    <property type="match status" value="1"/>
</dbReference>
<dbReference type="PROSITE" id="PS50868">
    <property type="entry name" value="POST_SET"/>
    <property type="match status" value="1"/>
</dbReference>
<dbReference type="STRING" id="3818.A0A444WUI0"/>
<evidence type="ECO:0000256" key="8">
    <source>
        <dbReference type="ARBA" id="ARBA00023328"/>
    </source>
</evidence>
<dbReference type="SMART" id="SM00508">
    <property type="entry name" value="PostSET"/>
    <property type="match status" value="1"/>
</dbReference>
<evidence type="ECO:0008006" key="16">
    <source>
        <dbReference type="Google" id="ProtNLM"/>
    </source>
</evidence>
<dbReference type="Gramene" id="arahy.Tifrunner.gnm2.ann2.Ah15g050400.1">
    <property type="protein sequence ID" value="arahy.Tifrunner.gnm2.ann2.Ah15g050400.1-CDS"/>
    <property type="gene ID" value="arahy.Tifrunner.gnm2.ann2.Ah15g050400"/>
</dbReference>
<evidence type="ECO:0000259" key="13">
    <source>
        <dbReference type="PROSITE" id="PS51015"/>
    </source>
</evidence>
<protein>
    <recommendedName>
        <fullName evidence="16">Histone-lysine N-methyltransferase</fullName>
    </recommendedName>
</protein>
<dbReference type="InterPro" id="IPR015947">
    <property type="entry name" value="PUA-like_sf"/>
</dbReference>
<sequence>MAASVSNGFEKSLRENGDCKFHAPSEYKRRKVSAVRDFPEGCGPFAPRIEAVLKCEDNSQHPELHAKTLVQTTDCSLNKENPVVSSDQVDRPPLVNDEPAKMLLADMEALADTESGRAVKLSSPVGEVAGSSAWTENMLTRSYFPRRKVSAIRDFPALCGRNAPSLLNENRGVEQKATVNDDLLKKVAATEMKEAENNAQDDSCKRKLVDIVLADSEGNATENVNKQDVCEPPIGINKQHKNPREMKIELPTEIDHHQAEINSREAENEDAIPVEKTLGMEIIVYPEVRALEAKPLRAVSNRKVVLGLKSGSECFLRSNNGPSKFKGIDGAKESKGKKDDVLVRLGRTKTATRTKDGIHNSRLKPLKKKKENAASHDRGQLEILDKDCVDPNQNGADFQTVTKPCSFNVNVPPFGHSKLSDNENDSNVTRHKVRETLRLFQAVSRKLLQELEAKNERGRVDLLAAKVLKEKGKYVNEGKQILGSVPGIEVGDEFQYRIELNIVGLHRQIQGGIDYVKHSGKILATSIVASGGYADDLDNSDVLIYTGQGGNVMNSDKQPEDQKLERGNLALKNSNDEQNPVRVIRGADSADGKSKTYVYDGLYLVESCWQDMGPHGKLVYKFRLRRISGQPELPLKELKKSKKFKMREGLCVNDISYGKERIPVCAVNVRDDEKPPPFKYITSMIYPDCDLIPAEGCGCINGCSELRCSCVAKNGGEIPYNHNGAIVEAKPLVFECGPSCKCPPTCYNRVSQHGIKFQLEIFKTSTRGWGVRSLNSIPSGSFICEYIGELLEDKEAEQRTGNDEYLFDIGNNYTNNTLWDGLSNLMPDAQSSSGGVLMDGCGFTIDAAQYGNVGRFINHSCSPNLYAQNVLYDHHDKRMPHIMFFAAENIPPLQELAYDYNYMIDQVHDSDGNIKRKDCYCGSVQCTGRMY</sequence>
<dbReference type="InterPro" id="IPR036987">
    <property type="entry name" value="SRA-YDG_sf"/>
</dbReference>
<dbReference type="Gramene" id="arahy.Tifrunner.gnm2.ann2.Ah05g050400.1">
    <property type="protein sequence ID" value="arahy.Tifrunner.gnm2.ann2.Ah05g050400.1-CDS"/>
    <property type="gene ID" value="arahy.Tifrunner.gnm2.ann2.Ah05g050400"/>
</dbReference>
<dbReference type="EMBL" id="SDMP01000021">
    <property type="protein sequence ID" value="RYQ81059.1"/>
    <property type="molecule type" value="Genomic_DNA"/>
</dbReference>
<evidence type="ECO:0000256" key="3">
    <source>
        <dbReference type="ARBA" id="ARBA00022603"/>
    </source>
</evidence>
<dbReference type="Gene3D" id="2.170.270.10">
    <property type="entry name" value="SET domain"/>
    <property type="match status" value="1"/>
</dbReference>
<dbReference type="InterPro" id="IPR007728">
    <property type="entry name" value="Pre-SET_dom"/>
</dbReference>
<dbReference type="PANTHER" id="PTHR45660">
    <property type="entry name" value="HISTONE-LYSINE N-METHYLTRANSFERASE SETMAR"/>
    <property type="match status" value="1"/>
</dbReference>
<dbReference type="PANTHER" id="PTHR45660:SF46">
    <property type="entry name" value="HISTONE-LYSINE N-METHYLTRANSFERASE, H3 LYSINE-9 SPECIFIC SUVH6"/>
    <property type="match status" value="1"/>
</dbReference>
<dbReference type="Proteomes" id="UP000289738">
    <property type="component" value="Unassembled WGS sequence"/>
</dbReference>
<keyword evidence="5" id="KW-0949">S-adenosyl-L-methionine</keyword>
<dbReference type="GO" id="GO:0005634">
    <property type="term" value="C:nucleus"/>
    <property type="evidence" value="ECO:0007669"/>
    <property type="project" value="UniProtKB-SubCell"/>
</dbReference>
<feature type="domain" description="SET" evidence="10">
    <location>
        <begin position="757"/>
        <end position="901"/>
    </location>
</feature>
<dbReference type="SMART" id="SM00317">
    <property type="entry name" value="SET"/>
    <property type="match status" value="1"/>
</dbReference>
<dbReference type="GO" id="GO:0008270">
    <property type="term" value="F:zinc ion binding"/>
    <property type="evidence" value="ECO:0007669"/>
    <property type="project" value="InterPro"/>
</dbReference>
<dbReference type="GO" id="GO:0003690">
    <property type="term" value="F:double-stranded DNA binding"/>
    <property type="evidence" value="ECO:0007669"/>
    <property type="project" value="TreeGrafter"/>
</dbReference>
<evidence type="ECO:0000256" key="5">
    <source>
        <dbReference type="ARBA" id="ARBA00022691"/>
    </source>
</evidence>
<keyword evidence="7 9" id="KW-0539">Nucleus</keyword>
<evidence type="ECO:0000256" key="7">
    <source>
        <dbReference type="ARBA" id="ARBA00023242"/>
    </source>
</evidence>
<evidence type="ECO:0000259" key="10">
    <source>
        <dbReference type="PROSITE" id="PS50280"/>
    </source>
</evidence>
<accession>A0A444WUI0</accession>
<evidence type="ECO:0000256" key="2">
    <source>
        <dbReference type="ARBA" id="ARBA00022454"/>
    </source>
</evidence>
<dbReference type="OrthoDB" id="5792673at2759"/>
<evidence type="ECO:0000256" key="6">
    <source>
        <dbReference type="ARBA" id="ARBA00022853"/>
    </source>
</evidence>
<dbReference type="Pfam" id="PF00856">
    <property type="entry name" value="SET"/>
    <property type="match status" value="1"/>
</dbReference>
<evidence type="ECO:0000259" key="11">
    <source>
        <dbReference type="PROSITE" id="PS50867"/>
    </source>
</evidence>
<reference evidence="14 15" key="1">
    <citation type="submission" date="2019-01" db="EMBL/GenBank/DDBJ databases">
        <title>Sequencing of cultivated peanut Arachis hypogaea provides insights into genome evolution and oil improvement.</title>
        <authorList>
            <person name="Chen X."/>
        </authorList>
    </citation>
    <scope>NUCLEOTIDE SEQUENCE [LARGE SCALE GENOMIC DNA]</scope>
    <source>
        <strain evidence="15">cv. Fuhuasheng</strain>
        <tissue evidence="14">Leaves</tissue>
    </source>
</reference>
<dbReference type="GO" id="GO:0032259">
    <property type="term" value="P:methylation"/>
    <property type="evidence" value="ECO:0007669"/>
    <property type="project" value="UniProtKB-KW"/>
</dbReference>
<evidence type="ECO:0000256" key="4">
    <source>
        <dbReference type="ARBA" id="ARBA00022679"/>
    </source>
</evidence>
<gene>
    <name evidence="14" type="ORF">Ahy_Scaffold1g107068</name>
</gene>
<dbReference type="PROSITE" id="PS50280">
    <property type="entry name" value="SET"/>
    <property type="match status" value="1"/>
</dbReference>
<keyword evidence="15" id="KW-1185">Reference proteome</keyword>
<dbReference type="PROSITE" id="PS51575">
    <property type="entry name" value="SAM_MT43_SUVAR39_2"/>
    <property type="match status" value="1"/>
</dbReference>
<feature type="domain" description="Post-SET" evidence="12">
    <location>
        <begin position="915"/>
        <end position="931"/>
    </location>
</feature>
<dbReference type="InterPro" id="IPR046341">
    <property type="entry name" value="SET_dom_sf"/>
</dbReference>
<evidence type="ECO:0000259" key="12">
    <source>
        <dbReference type="PROSITE" id="PS50868"/>
    </source>
</evidence>
<dbReference type="PROSITE" id="PS50867">
    <property type="entry name" value="PRE_SET"/>
    <property type="match status" value="1"/>
</dbReference>
<dbReference type="InterPro" id="IPR051357">
    <property type="entry name" value="H3K9_HMTase_SUVAR3-9"/>
</dbReference>
<dbReference type="SMART" id="SM00466">
    <property type="entry name" value="SRA"/>
    <property type="match status" value="1"/>
</dbReference>
<dbReference type="PROSITE" id="PS51015">
    <property type="entry name" value="YDG"/>
    <property type="match status" value="1"/>
</dbReference>
<keyword evidence="3" id="KW-0489">Methyltransferase</keyword>
<dbReference type="Pfam" id="PF05033">
    <property type="entry name" value="Pre-SET"/>
    <property type="match status" value="1"/>
</dbReference>
<evidence type="ECO:0000256" key="1">
    <source>
        <dbReference type="ARBA" id="ARBA00004584"/>
    </source>
</evidence>